<feature type="transmembrane region" description="Helical" evidence="5">
    <location>
        <begin position="147"/>
        <end position="167"/>
    </location>
</feature>
<gene>
    <name evidence="8" type="ORF">FJAP1339_LOCUS6411</name>
</gene>
<keyword evidence="2 5" id="KW-0812">Transmembrane</keyword>
<comment type="subcellular location">
    <subcellularLocation>
        <location evidence="1">Membrane</location>
        <topology evidence="1">Multi-pass membrane protein</topology>
    </subcellularLocation>
</comment>
<feature type="transmembrane region" description="Helical" evidence="5">
    <location>
        <begin position="344"/>
        <end position="361"/>
    </location>
</feature>
<feature type="transmembrane region" description="Helical" evidence="5">
    <location>
        <begin position="410"/>
        <end position="426"/>
    </location>
</feature>
<evidence type="ECO:0000256" key="1">
    <source>
        <dbReference type="ARBA" id="ARBA00004141"/>
    </source>
</evidence>
<keyword evidence="4 5" id="KW-0472">Membrane</keyword>
<name>A0A7S2V1K1_9STRA</name>
<keyword evidence="6" id="KW-0732">Signal</keyword>
<protein>
    <recommendedName>
        <fullName evidence="7">Amino acid transporter transmembrane domain-containing protein</fullName>
    </recommendedName>
</protein>
<feature type="transmembrane region" description="Helical" evidence="5">
    <location>
        <begin position="100"/>
        <end position="126"/>
    </location>
</feature>
<feature type="transmembrane region" description="Helical" evidence="5">
    <location>
        <begin position="432"/>
        <end position="456"/>
    </location>
</feature>
<dbReference type="Pfam" id="PF01490">
    <property type="entry name" value="Aa_trans"/>
    <property type="match status" value="1"/>
</dbReference>
<evidence type="ECO:0000256" key="3">
    <source>
        <dbReference type="ARBA" id="ARBA00022989"/>
    </source>
</evidence>
<evidence type="ECO:0000313" key="8">
    <source>
        <dbReference type="EMBL" id="CAD9864365.1"/>
    </source>
</evidence>
<feature type="chain" id="PRO_5031509883" description="Amino acid transporter transmembrane domain-containing protein" evidence="6">
    <location>
        <begin position="24"/>
        <end position="502"/>
    </location>
</feature>
<evidence type="ECO:0000256" key="5">
    <source>
        <dbReference type="SAM" id="Phobius"/>
    </source>
</evidence>
<evidence type="ECO:0000256" key="6">
    <source>
        <dbReference type="SAM" id="SignalP"/>
    </source>
</evidence>
<feature type="transmembrane region" description="Helical" evidence="5">
    <location>
        <begin position="303"/>
        <end position="324"/>
    </location>
</feature>
<reference evidence="8" key="1">
    <citation type="submission" date="2021-01" db="EMBL/GenBank/DDBJ databases">
        <authorList>
            <person name="Corre E."/>
            <person name="Pelletier E."/>
            <person name="Niang G."/>
            <person name="Scheremetjew M."/>
            <person name="Finn R."/>
            <person name="Kale V."/>
            <person name="Holt S."/>
            <person name="Cochrane G."/>
            <person name="Meng A."/>
            <person name="Brown T."/>
            <person name="Cohen L."/>
        </authorList>
    </citation>
    <scope>NUCLEOTIDE SEQUENCE</scope>
    <source>
        <strain evidence="8">CCMP1661</strain>
    </source>
</reference>
<feature type="domain" description="Amino acid transporter transmembrane" evidence="7">
    <location>
        <begin position="69"/>
        <end position="494"/>
    </location>
</feature>
<dbReference type="EMBL" id="HBHR01013059">
    <property type="protein sequence ID" value="CAD9864365.1"/>
    <property type="molecule type" value="Transcribed_RNA"/>
</dbReference>
<sequence>MVIKRAILPIAAVICLFGSITQAEKFQGGLLKQNEGIISPQRVNKPLSTLKITEIRGGGGAVTSKEVSSTISTSIINLVNNVAGAGILSLSAGMAAGVGWVPAMIICTIMGMLSAHTFSMIGYSCYYTGESTFKGLCEKTLGKESAWILDFLICISNFLGGLIYAGIIGDVFTPLFGLAGLPESLNFRASNIFAISATVLLPLALMKKLTFLAYTSSLGCLAVAYVVVFLGVRAFDGSYAPGGAFVASLAEDLKPKFDGQSMFNCGLPAMVLISNLGLAFIAHFNAPRYYMELRDHSPARFNVVVYSGFVLLTVLHAVVMALGYMTFGDNSRANIMLNFSPQDVLATIGRVAVGFSILFGFPMEFIGLRDAITGMTSCLLELKEEKRGKANPTTWMKFLGWCANPDNSQTMSIVLLAVMTSMAAAISDIGITVGICGAFCGATTTFIMPALIYYYAKRQHEARLSPVQRKKSLAFELGYLPFGTFVAVLGCIMTVIEGSAGH</sequence>
<accession>A0A7S2V1K1</accession>
<dbReference type="PANTHER" id="PTHR22950">
    <property type="entry name" value="AMINO ACID TRANSPORTER"/>
    <property type="match status" value="1"/>
</dbReference>
<feature type="transmembrane region" description="Helical" evidence="5">
    <location>
        <begin position="187"/>
        <end position="205"/>
    </location>
</feature>
<dbReference type="AlphaFoldDB" id="A0A7S2V1K1"/>
<proteinExistence type="predicted"/>
<keyword evidence="3 5" id="KW-1133">Transmembrane helix</keyword>
<evidence type="ECO:0000256" key="2">
    <source>
        <dbReference type="ARBA" id="ARBA00022692"/>
    </source>
</evidence>
<feature type="transmembrane region" description="Helical" evidence="5">
    <location>
        <begin position="261"/>
        <end position="282"/>
    </location>
</feature>
<evidence type="ECO:0000259" key="7">
    <source>
        <dbReference type="Pfam" id="PF01490"/>
    </source>
</evidence>
<dbReference type="GO" id="GO:0015179">
    <property type="term" value="F:L-amino acid transmembrane transporter activity"/>
    <property type="evidence" value="ECO:0007669"/>
    <property type="project" value="TreeGrafter"/>
</dbReference>
<organism evidence="8">
    <name type="scientific">Fibrocapsa japonica</name>
    <dbReference type="NCBI Taxonomy" id="94617"/>
    <lineage>
        <taxon>Eukaryota</taxon>
        <taxon>Sar</taxon>
        <taxon>Stramenopiles</taxon>
        <taxon>Ochrophyta</taxon>
        <taxon>Raphidophyceae</taxon>
        <taxon>Chattonellales</taxon>
        <taxon>Chattonellaceae</taxon>
        <taxon>Fibrocapsa</taxon>
    </lineage>
</organism>
<dbReference type="GO" id="GO:0016020">
    <property type="term" value="C:membrane"/>
    <property type="evidence" value="ECO:0007669"/>
    <property type="project" value="UniProtKB-SubCell"/>
</dbReference>
<evidence type="ECO:0000256" key="4">
    <source>
        <dbReference type="ARBA" id="ARBA00023136"/>
    </source>
</evidence>
<dbReference type="InterPro" id="IPR013057">
    <property type="entry name" value="AA_transpt_TM"/>
</dbReference>
<feature type="transmembrane region" description="Helical" evidence="5">
    <location>
        <begin position="477"/>
        <end position="496"/>
    </location>
</feature>
<dbReference type="PANTHER" id="PTHR22950:SF652">
    <property type="entry name" value="TRANSMEMBRANE AMINO ACID TRANSPORTER FAMILY PROTEIN"/>
    <property type="match status" value="1"/>
</dbReference>
<feature type="transmembrane region" description="Helical" evidence="5">
    <location>
        <begin position="212"/>
        <end position="232"/>
    </location>
</feature>
<feature type="signal peptide" evidence="6">
    <location>
        <begin position="1"/>
        <end position="23"/>
    </location>
</feature>